<sequence>MAAEKYQQGYPLAPASVMPRSDEESAAFRSIDNQELKKKKRLKCFTYIAIFAVFQAIIILVFALTVMRVKTPKVRLGDVSISRTNGTGEFRFTAIVLVRNRNFGHYKFDDTMATIKSGDATVGLFVIPESRAKARSTRRLNVIADINSSSGNNSGVLPLSVEAKLRGKVRLIKVIKRNKSADMNCTMSINLATNAVQDLNCN</sequence>
<keyword evidence="1" id="KW-0472">Membrane</keyword>
<keyword evidence="1" id="KW-1133">Transmembrane helix</keyword>
<reference evidence="2" key="1">
    <citation type="submission" date="2023-05" db="EMBL/GenBank/DDBJ databases">
        <authorList>
            <person name="Huff M."/>
        </authorList>
    </citation>
    <scope>NUCLEOTIDE SEQUENCE</scope>
</reference>
<evidence type="ECO:0008006" key="4">
    <source>
        <dbReference type="Google" id="ProtNLM"/>
    </source>
</evidence>
<evidence type="ECO:0000313" key="3">
    <source>
        <dbReference type="Proteomes" id="UP000834106"/>
    </source>
</evidence>
<evidence type="ECO:0000256" key="1">
    <source>
        <dbReference type="SAM" id="Phobius"/>
    </source>
</evidence>
<protein>
    <recommendedName>
        <fullName evidence="4">Late embryogenesis abundant protein LEA-2 subgroup domain-containing protein</fullName>
    </recommendedName>
</protein>
<gene>
    <name evidence="2" type="ORF">FPE_LOCUS6798</name>
</gene>
<dbReference type="EMBL" id="OU503039">
    <property type="protein sequence ID" value="CAI9759368.1"/>
    <property type="molecule type" value="Genomic_DNA"/>
</dbReference>
<evidence type="ECO:0000313" key="2">
    <source>
        <dbReference type="EMBL" id="CAI9759368.1"/>
    </source>
</evidence>
<keyword evidence="1" id="KW-0812">Transmembrane</keyword>
<name>A0AAD1YXT3_9LAMI</name>
<keyword evidence="3" id="KW-1185">Reference proteome</keyword>
<dbReference type="InterPro" id="IPR055301">
    <property type="entry name" value="Lea14-like_2"/>
</dbReference>
<organism evidence="2 3">
    <name type="scientific">Fraxinus pennsylvanica</name>
    <dbReference type="NCBI Taxonomy" id="56036"/>
    <lineage>
        <taxon>Eukaryota</taxon>
        <taxon>Viridiplantae</taxon>
        <taxon>Streptophyta</taxon>
        <taxon>Embryophyta</taxon>
        <taxon>Tracheophyta</taxon>
        <taxon>Spermatophyta</taxon>
        <taxon>Magnoliopsida</taxon>
        <taxon>eudicotyledons</taxon>
        <taxon>Gunneridae</taxon>
        <taxon>Pentapetalae</taxon>
        <taxon>asterids</taxon>
        <taxon>lamiids</taxon>
        <taxon>Lamiales</taxon>
        <taxon>Oleaceae</taxon>
        <taxon>Oleeae</taxon>
        <taxon>Fraxinus</taxon>
    </lineage>
</organism>
<dbReference type="Gene3D" id="2.60.40.1820">
    <property type="match status" value="1"/>
</dbReference>
<dbReference type="Proteomes" id="UP000834106">
    <property type="component" value="Chromosome 4"/>
</dbReference>
<dbReference type="AlphaFoldDB" id="A0AAD1YXT3"/>
<feature type="transmembrane region" description="Helical" evidence="1">
    <location>
        <begin position="44"/>
        <end position="67"/>
    </location>
</feature>
<dbReference type="PANTHER" id="PTHR31852">
    <property type="entry name" value="LATE EMBRYOGENESIS ABUNDANT (LEA) HYDROXYPROLINE-RICH GLYCOPROTEIN FAMILY"/>
    <property type="match status" value="1"/>
</dbReference>
<proteinExistence type="predicted"/>
<accession>A0AAD1YXT3</accession>